<evidence type="ECO:0000256" key="2">
    <source>
        <dbReference type="SAM" id="Phobius"/>
    </source>
</evidence>
<dbReference type="GO" id="GO:0005886">
    <property type="term" value="C:plasma membrane"/>
    <property type="evidence" value="ECO:0007669"/>
    <property type="project" value="TreeGrafter"/>
</dbReference>
<organism evidence="3 4">
    <name type="scientific">Electrophorus voltai</name>
    <dbReference type="NCBI Taxonomy" id="2609070"/>
    <lineage>
        <taxon>Eukaryota</taxon>
        <taxon>Metazoa</taxon>
        <taxon>Chordata</taxon>
        <taxon>Craniata</taxon>
        <taxon>Vertebrata</taxon>
        <taxon>Euteleostomi</taxon>
        <taxon>Actinopterygii</taxon>
        <taxon>Neopterygii</taxon>
        <taxon>Teleostei</taxon>
        <taxon>Ostariophysi</taxon>
        <taxon>Gymnotiformes</taxon>
        <taxon>Gymnotoidei</taxon>
        <taxon>Gymnotidae</taxon>
        <taxon>Electrophorus</taxon>
    </lineage>
</organism>
<keyword evidence="4" id="KW-1185">Reference proteome</keyword>
<dbReference type="AlphaFoldDB" id="A0AAD9E9L2"/>
<sequence length="294" mass="32213">MPEQARVMRRSKLPILSKAPGALIVCQQMADERQQKLGSEIRATPSSCLRNFTHARCLNIAMPSSTCSRLAVTLLLMEFGWCCLSLAFPISESVEGSADEPELIFPTAQATHVVPPSPSPVPSITTTFIRVKDFLFNQVVDILRDNLLLIIVVTSLLIVIIFIICCASALSHKRKLEAYYPPRKSVPRKYMCEATKGVARQQQRARPGPEPKGVASGSASCLRTPSKALVGEKEGKEPPARAQQVQRAEEVREVEEQREEKKKGEEPKPSTLVGGASQALVCTCHLRKASPSAQ</sequence>
<dbReference type="GO" id="GO:0045669">
    <property type="term" value="P:positive regulation of osteoblast differentiation"/>
    <property type="evidence" value="ECO:0007669"/>
    <property type="project" value="TreeGrafter"/>
</dbReference>
<name>A0AAD9E9L2_9TELE</name>
<keyword evidence="2" id="KW-1133">Transmembrane helix</keyword>
<reference evidence="3" key="1">
    <citation type="submission" date="2023-03" db="EMBL/GenBank/DDBJ databases">
        <title>Electrophorus voltai genome.</title>
        <authorList>
            <person name="Bian C."/>
        </authorList>
    </citation>
    <scope>NUCLEOTIDE SEQUENCE</scope>
    <source>
        <strain evidence="3">CB-2022</strain>
        <tissue evidence="3">Muscle</tissue>
    </source>
</reference>
<feature type="compositionally biased region" description="Basic and acidic residues" evidence="1">
    <location>
        <begin position="247"/>
        <end position="268"/>
    </location>
</feature>
<feature type="transmembrane region" description="Helical" evidence="2">
    <location>
        <begin position="147"/>
        <end position="170"/>
    </location>
</feature>
<keyword evidence="2" id="KW-0472">Membrane</keyword>
<comment type="caution">
    <text evidence="3">The sequence shown here is derived from an EMBL/GenBank/DDBJ whole genome shotgun (WGS) entry which is preliminary data.</text>
</comment>
<dbReference type="PANTHER" id="PTHR28645:SF1">
    <property type="entry name" value="TRANSMEMBRANE PROTEIN 119"/>
    <property type="match status" value="1"/>
</dbReference>
<accession>A0AAD9E9L2</accession>
<proteinExistence type="predicted"/>
<evidence type="ECO:0000313" key="3">
    <source>
        <dbReference type="EMBL" id="KAK1806822.1"/>
    </source>
</evidence>
<feature type="compositionally biased region" description="Basic and acidic residues" evidence="1">
    <location>
        <begin position="230"/>
        <end position="239"/>
    </location>
</feature>
<evidence type="ECO:0000313" key="4">
    <source>
        <dbReference type="Proteomes" id="UP001239994"/>
    </source>
</evidence>
<feature type="transmembrane region" description="Helical" evidence="2">
    <location>
        <begin position="70"/>
        <end position="90"/>
    </location>
</feature>
<evidence type="ECO:0008006" key="5">
    <source>
        <dbReference type="Google" id="ProtNLM"/>
    </source>
</evidence>
<gene>
    <name evidence="3" type="ORF">P4O66_005307</name>
</gene>
<dbReference type="GO" id="GO:0033690">
    <property type="term" value="P:positive regulation of osteoblast proliferation"/>
    <property type="evidence" value="ECO:0007669"/>
    <property type="project" value="TreeGrafter"/>
</dbReference>
<dbReference type="Pfam" id="PF15724">
    <property type="entry name" value="TMEM119"/>
    <property type="match status" value="1"/>
</dbReference>
<dbReference type="EMBL" id="JAROKS010000001">
    <property type="protein sequence ID" value="KAK1806822.1"/>
    <property type="molecule type" value="Genomic_DNA"/>
</dbReference>
<keyword evidence="2" id="KW-0812">Transmembrane</keyword>
<protein>
    <recommendedName>
        <fullName evidence="5">Transmembrane protein 119a</fullName>
    </recommendedName>
</protein>
<evidence type="ECO:0000256" key="1">
    <source>
        <dbReference type="SAM" id="MobiDB-lite"/>
    </source>
</evidence>
<dbReference type="PANTHER" id="PTHR28645">
    <property type="entry name" value="TRANSMEMBRANE PROTEIN 119"/>
    <property type="match status" value="1"/>
</dbReference>
<dbReference type="GO" id="GO:0001503">
    <property type="term" value="P:ossification"/>
    <property type="evidence" value="ECO:0007669"/>
    <property type="project" value="InterPro"/>
</dbReference>
<dbReference type="InterPro" id="IPR031453">
    <property type="entry name" value="TMEM119"/>
</dbReference>
<dbReference type="Proteomes" id="UP001239994">
    <property type="component" value="Unassembled WGS sequence"/>
</dbReference>
<feature type="region of interest" description="Disordered" evidence="1">
    <location>
        <begin position="196"/>
        <end position="277"/>
    </location>
</feature>
<dbReference type="GO" id="GO:0030501">
    <property type="term" value="P:positive regulation of bone mineralization"/>
    <property type="evidence" value="ECO:0007669"/>
    <property type="project" value="TreeGrafter"/>
</dbReference>